<evidence type="ECO:0000313" key="2">
    <source>
        <dbReference type="Proteomes" id="UP000095287"/>
    </source>
</evidence>
<dbReference type="PANTHER" id="PTHR13378:SF1">
    <property type="entry name" value="RAGULATOR COMPLEX PROTEIN LAMTOR3"/>
    <property type="match status" value="1"/>
</dbReference>
<dbReference type="Gene3D" id="3.30.450.30">
    <property type="entry name" value="Dynein light chain 2a, cytoplasmic"/>
    <property type="match status" value="1"/>
</dbReference>
<dbReference type="SMART" id="SM01278">
    <property type="entry name" value="MAPKK1_Int"/>
    <property type="match status" value="1"/>
</dbReference>
<protein>
    <submittedName>
        <fullName evidence="3">Robl_LC7 domain-containing protein</fullName>
    </submittedName>
</protein>
<organism evidence="2 3">
    <name type="scientific">Steinernema glaseri</name>
    <dbReference type="NCBI Taxonomy" id="37863"/>
    <lineage>
        <taxon>Eukaryota</taxon>
        <taxon>Metazoa</taxon>
        <taxon>Ecdysozoa</taxon>
        <taxon>Nematoda</taxon>
        <taxon>Chromadorea</taxon>
        <taxon>Rhabditida</taxon>
        <taxon>Tylenchina</taxon>
        <taxon>Panagrolaimomorpha</taxon>
        <taxon>Strongyloidoidea</taxon>
        <taxon>Steinernematidae</taxon>
        <taxon>Steinernema</taxon>
    </lineage>
</organism>
<name>A0A1I8A2M4_9BILA</name>
<dbReference type="Pfam" id="PF08923">
    <property type="entry name" value="MAPKK1_Int"/>
    <property type="match status" value="1"/>
</dbReference>
<dbReference type="PANTHER" id="PTHR13378">
    <property type="entry name" value="REGULATOR COMPLEX PROTEIN LAMTOR3"/>
    <property type="match status" value="1"/>
</dbReference>
<keyword evidence="2" id="KW-1185">Reference proteome</keyword>
<comment type="similarity">
    <text evidence="1">Belongs to the LAMTOR3 family.</text>
</comment>
<accession>A0A1I8A2M4</accession>
<dbReference type="GO" id="GO:0071986">
    <property type="term" value="C:Ragulator complex"/>
    <property type="evidence" value="ECO:0007669"/>
    <property type="project" value="TreeGrafter"/>
</dbReference>
<dbReference type="GO" id="GO:0071230">
    <property type="term" value="P:cellular response to amino acid stimulus"/>
    <property type="evidence" value="ECO:0007669"/>
    <property type="project" value="TreeGrafter"/>
</dbReference>
<dbReference type="SUPFAM" id="SSF103196">
    <property type="entry name" value="Roadblock/LC7 domain"/>
    <property type="match status" value="1"/>
</dbReference>
<dbReference type="Proteomes" id="UP000095287">
    <property type="component" value="Unplaced"/>
</dbReference>
<dbReference type="GO" id="GO:0032008">
    <property type="term" value="P:positive regulation of TOR signaling"/>
    <property type="evidence" value="ECO:0007669"/>
    <property type="project" value="TreeGrafter"/>
</dbReference>
<evidence type="ECO:0000313" key="3">
    <source>
        <dbReference type="WBParaSite" id="L893_g32265.t1"/>
    </source>
</evidence>
<sequence length="129" mass="14131">MTVDMSVTQTLQNIRESCTGVVSIVITDMNGVQLVAVGEDHRNIAQLFNAFKLSIEQSEKMGIGKQKCAVYGYHSSQIVMISSEYLVVFIVADAKANTGMLIEMQTKLEPVTAALLATIPTLREVHLED</sequence>
<dbReference type="AlphaFoldDB" id="A0A1I8A2M4"/>
<dbReference type="WBParaSite" id="L893_g32265.t1">
    <property type="protein sequence ID" value="L893_g32265.t1"/>
    <property type="gene ID" value="L893_g32265"/>
</dbReference>
<reference evidence="3" key="1">
    <citation type="submission" date="2016-11" db="UniProtKB">
        <authorList>
            <consortium name="WormBaseParasite"/>
        </authorList>
    </citation>
    <scope>IDENTIFICATION</scope>
</reference>
<dbReference type="InterPro" id="IPR015019">
    <property type="entry name" value="LAMTOR3"/>
</dbReference>
<evidence type="ECO:0000256" key="1">
    <source>
        <dbReference type="ARBA" id="ARBA00005356"/>
    </source>
</evidence>
<proteinExistence type="inferred from homology"/>